<protein>
    <submittedName>
        <fullName evidence="1">Uncharacterized protein</fullName>
    </submittedName>
</protein>
<evidence type="ECO:0000313" key="2">
    <source>
        <dbReference type="Proteomes" id="UP000825935"/>
    </source>
</evidence>
<comment type="caution">
    <text evidence="1">The sequence shown here is derived from an EMBL/GenBank/DDBJ whole genome shotgun (WGS) entry which is preliminary data.</text>
</comment>
<reference evidence="1" key="1">
    <citation type="submission" date="2021-08" db="EMBL/GenBank/DDBJ databases">
        <title>WGS assembly of Ceratopteris richardii.</title>
        <authorList>
            <person name="Marchant D.B."/>
            <person name="Chen G."/>
            <person name="Jenkins J."/>
            <person name="Shu S."/>
            <person name="Leebens-Mack J."/>
            <person name="Grimwood J."/>
            <person name="Schmutz J."/>
            <person name="Soltis P."/>
            <person name="Soltis D."/>
            <person name="Chen Z.-H."/>
        </authorList>
    </citation>
    <scope>NUCLEOTIDE SEQUENCE</scope>
    <source>
        <strain evidence="1">Whitten #5841</strain>
        <tissue evidence="1">Leaf</tissue>
    </source>
</reference>
<dbReference type="AlphaFoldDB" id="A0A8T2Q1C0"/>
<keyword evidence="2" id="KW-1185">Reference proteome</keyword>
<gene>
    <name evidence="1" type="ORF">KP509_39G052300</name>
</gene>
<accession>A0A8T2Q1C0</accession>
<dbReference type="EMBL" id="CM035444">
    <property type="protein sequence ID" value="KAH7277449.1"/>
    <property type="molecule type" value="Genomic_DNA"/>
</dbReference>
<evidence type="ECO:0000313" key="1">
    <source>
        <dbReference type="EMBL" id="KAH7277449.1"/>
    </source>
</evidence>
<proteinExistence type="predicted"/>
<name>A0A8T2Q1C0_CERRI</name>
<organism evidence="1 2">
    <name type="scientific">Ceratopteris richardii</name>
    <name type="common">Triangle waterfern</name>
    <dbReference type="NCBI Taxonomy" id="49495"/>
    <lineage>
        <taxon>Eukaryota</taxon>
        <taxon>Viridiplantae</taxon>
        <taxon>Streptophyta</taxon>
        <taxon>Embryophyta</taxon>
        <taxon>Tracheophyta</taxon>
        <taxon>Polypodiopsida</taxon>
        <taxon>Polypodiidae</taxon>
        <taxon>Polypodiales</taxon>
        <taxon>Pteridineae</taxon>
        <taxon>Pteridaceae</taxon>
        <taxon>Parkerioideae</taxon>
        <taxon>Ceratopteris</taxon>
    </lineage>
</organism>
<dbReference type="Proteomes" id="UP000825935">
    <property type="component" value="Chromosome 39"/>
</dbReference>
<sequence length="104" mass="11745">MVLFESAYVQLHHTAKIIDLYLKSANHNDKSCFSAQIQTSQGLCSLHHAANSVCSGGSYLNSVCSDGSYRHISTQQIRVYDLEMYINIILLSKFCPLIDRFRSK</sequence>